<dbReference type="AlphaFoldDB" id="A0A834MSH2"/>
<reference evidence="1" key="1">
    <citation type="journal article" date="2020" name="G3 (Bethesda)">
        <title>High-Quality Assemblies for Three Invasive Social Wasps from the &lt;i&gt;Vespula&lt;/i&gt; Genus.</title>
        <authorList>
            <person name="Harrop T.W.R."/>
            <person name="Guhlin J."/>
            <person name="McLaughlin G.M."/>
            <person name="Permina E."/>
            <person name="Stockwell P."/>
            <person name="Gilligan J."/>
            <person name="Le Lec M.F."/>
            <person name="Gruber M.A.M."/>
            <person name="Quinn O."/>
            <person name="Lovegrove M."/>
            <person name="Duncan E.J."/>
            <person name="Remnant E.J."/>
            <person name="Van Eeckhoven J."/>
            <person name="Graham B."/>
            <person name="Knapp R.A."/>
            <person name="Langford K.W."/>
            <person name="Kronenberg Z."/>
            <person name="Press M.O."/>
            <person name="Eacker S.M."/>
            <person name="Wilson-Rankin E.E."/>
            <person name="Purcell J."/>
            <person name="Lester P.J."/>
            <person name="Dearden P.K."/>
        </authorList>
    </citation>
    <scope>NUCLEOTIDE SEQUENCE</scope>
    <source>
        <strain evidence="1">Linc-1</strain>
    </source>
</reference>
<sequence>MALKEEAATKKKLIGIRCCTHSHKSMESSIKTLAPLCETTDLCKLVRFIRYFLEKFVLLMQRMKWCGGDGLLLKKGYKAAAFDRIVYVSRGVRVGGTRISANQSCSICSLFGNTSYWLCGNSFRQIRICSQVAPVFPPIKVVVFVLCLGIQAIGSVEIPSDKSGFLQNKNYWFLENPSEQIRDCICVTWCESSVPPLCISCYPATNPDLSEGISTEPIACIPKQRTNTTTLIGGNTGRIQTQCLQYSPVPPPCTSCYPATNPDLSEGISTEPIACIPKQRTNTTTLIGGNTVHIQIEYLQHSHAPPLCILRYTATNISTTIGFPKILYNNLTLVARKKVWQRDNTIHRANRYVPFVWE</sequence>
<keyword evidence="2" id="KW-1185">Reference proteome</keyword>
<protein>
    <submittedName>
        <fullName evidence="1">Uncharacterized protein</fullName>
    </submittedName>
</protein>
<dbReference type="EMBL" id="JACSDZ010000018">
    <property type="protein sequence ID" value="KAF7383687.1"/>
    <property type="molecule type" value="Genomic_DNA"/>
</dbReference>
<evidence type="ECO:0000313" key="1">
    <source>
        <dbReference type="EMBL" id="KAF7383687.1"/>
    </source>
</evidence>
<accession>A0A834MSH2</accession>
<name>A0A834MSH2_VESGE</name>
<dbReference type="Proteomes" id="UP000617340">
    <property type="component" value="Unassembled WGS sequence"/>
</dbReference>
<organism evidence="1 2">
    <name type="scientific">Vespula germanica</name>
    <name type="common">German yellow jacket</name>
    <name type="synonym">Paravespula germanica</name>
    <dbReference type="NCBI Taxonomy" id="30212"/>
    <lineage>
        <taxon>Eukaryota</taxon>
        <taxon>Metazoa</taxon>
        <taxon>Ecdysozoa</taxon>
        <taxon>Arthropoda</taxon>
        <taxon>Hexapoda</taxon>
        <taxon>Insecta</taxon>
        <taxon>Pterygota</taxon>
        <taxon>Neoptera</taxon>
        <taxon>Endopterygota</taxon>
        <taxon>Hymenoptera</taxon>
        <taxon>Apocrita</taxon>
        <taxon>Aculeata</taxon>
        <taxon>Vespoidea</taxon>
        <taxon>Vespidae</taxon>
        <taxon>Vespinae</taxon>
        <taxon>Vespula</taxon>
    </lineage>
</organism>
<proteinExistence type="predicted"/>
<evidence type="ECO:0000313" key="2">
    <source>
        <dbReference type="Proteomes" id="UP000617340"/>
    </source>
</evidence>
<gene>
    <name evidence="1" type="ORF">HZH68_014444</name>
</gene>
<comment type="caution">
    <text evidence="1">The sequence shown here is derived from an EMBL/GenBank/DDBJ whole genome shotgun (WGS) entry which is preliminary data.</text>
</comment>